<comment type="similarity">
    <text evidence="1 4">Belongs to the glycosyl hydrolase 32 family.</text>
</comment>
<dbReference type="InterPro" id="IPR013148">
    <property type="entry name" value="Glyco_hydro_32_N"/>
</dbReference>
<dbReference type="Gene3D" id="2.60.120.560">
    <property type="entry name" value="Exo-inulinase, domain 1"/>
    <property type="match status" value="1"/>
</dbReference>
<name>F5B2M6_9CARY</name>
<dbReference type="SUPFAM" id="SSF75005">
    <property type="entry name" value="Arabinanase/levansucrase/invertase"/>
    <property type="match status" value="1"/>
</dbReference>
<dbReference type="InterPro" id="IPR050551">
    <property type="entry name" value="Fructan_Metab_Enzymes"/>
</dbReference>
<dbReference type="InterPro" id="IPR023296">
    <property type="entry name" value="Glyco_hydro_beta-prop_sf"/>
</dbReference>
<dbReference type="Gene3D" id="2.115.10.20">
    <property type="entry name" value="Glycosyl hydrolase domain, family 43"/>
    <property type="match status" value="1"/>
</dbReference>
<reference evidence="8" key="1">
    <citation type="submission" date="2017-01" db="EMBL/GenBank/DDBJ databases">
        <title>Differential expression of acid invertase genes in metallicolous and non-metallicolous populations of Rumex dentatus under copper stress.</title>
        <authorList>
            <person name="Huang W.-X."/>
            <person name="Xiong Z.-T."/>
            <person name="Huang Y."/>
            <person name="Shan S."/>
            <person name="Ye F.-Y."/>
            <person name="Zhang L."/>
            <person name="Huang L.-J."/>
            <person name="He G.-Y."/>
        </authorList>
    </citation>
    <scope>NUCLEOTIDE SEQUENCE</scope>
</reference>
<dbReference type="Pfam" id="PF00251">
    <property type="entry name" value="Glyco_hydro_32N"/>
    <property type="match status" value="1"/>
</dbReference>
<organism evidence="8">
    <name type="scientific">Rumex dentatus</name>
    <dbReference type="NCBI Taxonomy" id="1006352"/>
    <lineage>
        <taxon>Eukaryota</taxon>
        <taxon>Viridiplantae</taxon>
        <taxon>Streptophyta</taxon>
        <taxon>Embryophyta</taxon>
        <taxon>Tracheophyta</taxon>
        <taxon>Spermatophyta</taxon>
        <taxon>Magnoliopsida</taxon>
        <taxon>eudicotyledons</taxon>
        <taxon>Gunneridae</taxon>
        <taxon>Pentapetalae</taxon>
        <taxon>Caryophyllales</taxon>
        <taxon>Polygonaceae</taxon>
        <taxon>Polygonoideae</taxon>
        <taxon>Rumiceae</taxon>
        <taxon>Rumex</taxon>
    </lineage>
</organism>
<dbReference type="FunFam" id="2.115.10.20:FF:000001">
    <property type="entry name" value="Beta-fructofuranosidase, insoluble isoenzyme CWINV1"/>
    <property type="match status" value="1"/>
</dbReference>
<dbReference type="AlphaFoldDB" id="F5B2M6"/>
<protein>
    <submittedName>
        <fullName evidence="8">Cell wall invertase</fullName>
        <ecNumber evidence="8">3.2.1.26</ecNumber>
    </submittedName>
</protein>
<evidence type="ECO:0000256" key="5">
    <source>
        <dbReference type="SAM" id="SignalP"/>
    </source>
</evidence>
<evidence type="ECO:0000313" key="8">
    <source>
        <dbReference type="EMBL" id="AEB66647.2"/>
    </source>
</evidence>
<keyword evidence="5" id="KW-0732">Signal</keyword>
<evidence type="ECO:0000259" key="7">
    <source>
        <dbReference type="Pfam" id="PF08244"/>
    </source>
</evidence>
<dbReference type="InterPro" id="IPR013320">
    <property type="entry name" value="ConA-like_dom_sf"/>
</dbReference>
<dbReference type="GO" id="GO:0005975">
    <property type="term" value="P:carbohydrate metabolic process"/>
    <property type="evidence" value="ECO:0007669"/>
    <property type="project" value="InterPro"/>
</dbReference>
<keyword evidence="3 4" id="KW-0326">Glycosidase</keyword>
<proteinExistence type="evidence at transcript level"/>
<evidence type="ECO:0000256" key="3">
    <source>
        <dbReference type="ARBA" id="ARBA00023295"/>
    </source>
</evidence>
<dbReference type="SMART" id="SM00640">
    <property type="entry name" value="Glyco_32"/>
    <property type="match status" value="1"/>
</dbReference>
<accession>F5B2M6</accession>
<evidence type="ECO:0000256" key="2">
    <source>
        <dbReference type="ARBA" id="ARBA00022801"/>
    </source>
</evidence>
<dbReference type="PANTHER" id="PTHR31953">
    <property type="entry name" value="BETA-FRUCTOFURANOSIDASE, INSOLUBLE ISOENZYME CWINV1-RELATED"/>
    <property type="match status" value="1"/>
</dbReference>
<evidence type="ECO:0000256" key="4">
    <source>
        <dbReference type="RuleBase" id="RU362110"/>
    </source>
</evidence>
<feature type="chain" id="PRO_5012949043" evidence="5">
    <location>
        <begin position="27"/>
        <end position="576"/>
    </location>
</feature>
<dbReference type="EC" id="3.2.1.26" evidence="8"/>
<keyword evidence="2 4" id="KW-0378">Hydrolase</keyword>
<dbReference type="PROSITE" id="PS00609">
    <property type="entry name" value="GLYCOSYL_HYDROL_F32"/>
    <property type="match status" value="1"/>
</dbReference>
<dbReference type="CDD" id="cd18624">
    <property type="entry name" value="GH32_Fruct1-like"/>
    <property type="match status" value="1"/>
</dbReference>
<feature type="domain" description="Glycosyl hydrolase family 32 C-terminal" evidence="7">
    <location>
        <begin position="361"/>
        <end position="557"/>
    </location>
</feature>
<feature type="domain" description="Glycosyl hydrolase family 32 N-terminal" evidence="6">
    <location>
        <begin position="38"/>
        <end position="358"/>
    </location>
</feature>
<dbReference type="FunFam" id="2.60.120.560:FF:000002">
    <property type="entry name" value="Beta-fructofuranosidase, insoluble isoenzyme CWINV1"/>
    <property type="match status" value="1"/>
</dbReference>
<dbReference type="InterPro" id="IPR001362">
    <property type="entry name" value="Glyco_hydro_32"/>
</dbReference>
<dbReference type="EMBL" id="HQ600583">
    <property type="protein sequence ID" value="AEB66647.2"/>
    <property type="molecule type" value="mRNA"/>
</dbReference>
<evidence type="ECO:0000256" key="1">
    <source>
        <dbReference type="ARBA" id="ARBA00009902"/>
    </source>
</evidence>
<sequence>MASSSHKVAVFSLLALLLFMLTKSSSSNEDQPYRTAYHFQPPKNWMNDPNGPLVYKGIYHLFYQQNPQGANWIQQIVWGHSTSTDLINWTEEPIAIEPSMPFDINGCWSGSATILPDGNPAMLYTGLNQQAHQVQNLATPKNASDPYLREWVKSPNNPLMTPNVGKNIETDSFRDPSTAWLLPDGSWRVIVGSKNGTRGLASLYKSKDFVHWIEVEHPLHYADGTGIWECPDFYPVYRNGVLGADTSIIGSNVKHVLKLSLFDTQHEYYTVGMYDVDEDVYVPDYGSIESDLGLRYDYGKFYASKSFFDSALKRRVLWGWVNESCTAIDDVKKGWSGLQAIPRSVVLDKSGNQLVQWPIKEVETLRESQVDVPCSVINGGSFVEVEGITSSQADIEVSFKLDSHHYKNVEKLDVSSTNPQLLCSENGAYKNGGIGPFGLLVLSSKNLEEYTAVYFRVFHDHKDKLVVLMCSDQSRSSLNPTNDKTTYGSFVDVDPLEEQIHLRTLIDHSIIESFGAEGKTCITARVYPVLAIGNNAHLFVFNNGTETVKITSLSAWSMKKAYINSGGEEKIVTAEL</sequence>
<dbReference type="SUPFAM" id="SSF49899">
    <property type="entry name" value="Concanavalin A-like lectins/glucanases"/>
    <property type="match status" value="1"/>
</dbReference>
<dbReference type="InterPro" id="IPR018053">
    <property type="entry name" value="Glyco_hydro_32_AS"/>
</dbReference>
<evidence type="ECO:0000259" key="6">
    <source>
        <dbReference type="Pfam" id="PF00251"/>
    </source>
</evidence>
<dbReference type="Pfam" id="PF08244">
    <property type="entry name" value="Glyco_hydro_32C"/>
    <property type="match status" value="1"/>
</dbReference>
<dbReference type="GO" id="GO:0004564">
    <property type="term" value="F:beta-fructofuranosidase activity"/>
    <property type="evidence" value="ECO:0007669"/>
    <property type="project" value="UniProtKB-EC"/>
</dbReference>
<dbReference type="InterPro" id="IPR013189">
    <property type="entry name" value="Glyco_hydro_32_C"/>
</dbReference>
<feature type="signal peptide" evidence="5">
    <location>
        <begin position="1"/>
        <end position="26"/>
    </location>
</feature>